<feature type="domain" description="N-acetyltransferase" evidence="1">
    <location>
        <begin position="14"/>
        <end position="179"/>
    </location>
</feature>
<dbReference type="PANTHER" id="PTHR43441:SF10">
    <property type="entry name" value="ACETYLTRANSFERASE"/>
    <property type="match status" value="1"/>
</dbReference>
<dbReference type="InterPro" id="IPR016181">
    <property type="entry name" value="Acyl_CoA_acyltransferase"/>
</dbReference>
<sequence>MTALLPPMLHDRELCLRPWRRDDAPALVDLLHASMDSIGRWMSWCTPSYALTDALRWLAEVDQGWASGEGECALAITTGAGPPLGCIGVNQFRREHLTANIGYWIGEPHQGHGLAARAVRLLAPFAFAHLGLRRLEIMVAEHNLPSRRTAEKAAARFEGIARRRLVIGGNSVDAAMYALVAEDFASSKPAP</sequence>
<dbReference type="SUPFAM" id="SSF55729">
    <property type="entry name" value="Acyl-CoA N-acyltransferases (Nat)"/>
    <property type="match status" value="1"/>
</dbReference>
<dbReference type="PANTHER" id="PTHR43441">
    <property type="entry name" value="RIBOSOMAL-PROTEIN-SERINE ACETYLTRANSFERASE"/>
    <property type="match status" value="1"/>
</dbReference>
<accession>A0A2Z6E6N9</accession>
<reference evidence="3" key="2">
    <citation type="submission" date="2018-06" db="EMBL/GenBank/DDBJ databases">
        <title>Genome sequence of Rhodanobacteraceae bacterium strain Dysh456.</title>
        <authorList>
            <person name="Fukui M."/>
        </authorList>
    </citation>
    <scope>NUCLEOTIDE SEQUENCE [LARGE SCALE GENOMIC DNA]</scope>
    <source>
        <strain evidence="3">Dysh456</strain>
    </source>
</reference>
<gene>
    <name evidence="2" type="ORF">ALSL_1522</name>
</gene>
<evidence type="ECO:0000313" key="2">
    <source>
        <dbReference type="EMBL" id="BBD80178.1"/>
    </source>
</evidence>
<dbReference type="GO" id="GO:0005737">
    <property type="term" value="C:cytoplasm"/>
    <property type="evidence" value="ECO:0007669"/>
    <property type="project" value="TreeGrafter"/>
</dbReference>
<dbReference type="GO" id="GO:0008999">
    <property type="term" value="F:protein-N-terminal-alanine acetyltransferase activity"/>
    <property type="evidence" value="ECO:0007669"/>
    <property type="project" value="TreeGrafter"/>
</dbReference>
<dbReference type="GO" id="GO:1990189">
    <property type="term" value="F:protein N-terminal-serine acetyltransferase activity"/>
    <property type="evidence" value="ECO:0007669"/>
    <property type="project" value="TreeGrafter"/>
</dbReference>
<keyword evidence="2" id="KW-0808">Transferase</keyword>
<dbReference type="Proteomes" id="UP000270530">
    <property type="component" value="Chromosome"/>
</dbReference>
<dbReference type="Gene3D" id="3.40.630.30">
    <property type="match status" value="1"/>
</dbReference>
<evidence type="ECO:0000313" key="3">
    <source>
        <dbReference type="Proteomes" id="UP000270530"/>
    </source>
</evidence>
<dbReference type="InterPro" id="IPR051908">
    <property type="entry name" value="Ribosomal_N-acetyltransferase"/>
</dbReference>
<evidence type="ECO:0000259" key="1">
    <source>
        <dbReference type="PROSITE" id="PS51186"/>
    </source>
</evidence>
<dbReference type="OrthoDB" id="5292292at2"/>
<protein>
    <submittedName>
        <fullName evidence="2">Ribosomal-protein-S5p-alanine acetyltransferase</fullName>
    </submittedName>
</protein>
<dbReference type="InterPro" id="IPR000182">
    <property type="entry name" value="GNAT_dom"/>
</dbReference>
<dbReference type="AlphaFoldDB" id="A0A2Z6E6N9"/>
<proteinExistence type="predicted"/>
<dbReference type="RefSeq" id="WP_126537933.1">
    <property type="nucleotide sequence ID" value="NZ_AP018560.1"/>
</dbReference>
<organism evidence="2 3">
    <name type="scientific">Aerosticca soli</name>
    <dbReference type="NCBI Taxonomy" id="2010829"/>
    <lineage>
        <taxon>Bacteria</taxon>
        <taxon>Pseudomonadati</taxon>
        <taxon>Pseudomonadota</taxon>
        <taxon>Gammaproteobacteria</taxon>
        <taxon>Lysobacterales</taxon>
        <taxon>Rhodanobacteraceae</taxon>
        <taxon>Aerosticca</taxon>
    </lineage>
</organism>
<dbReference type="PROSITE" id="PS51186">
    <property type="entry name" value="GNAT"/>
    <property type="match status" value="1"/>
</dbReference>
<reference evidence="3" key="1">
    <citation type="submission" date="2018-04" db="EMBL/GenBank/DDBJ databases">
        <authorList>
            <person name="Watanabe M."/>
            <person name="Kojima H."/>
        </authorList>
    </citation>
    <scope>NUCLEOTIDE SEQUENCE [LARGE SCALE GENOMIC DNA]</scope>
    <source>
        <strain evidence="3">Dysh456</strain>
    </source>
</reference>
<dbReference type="Pfam" id="PF13302">
    <property type="entry name" value="Acetyltransf_3"/>
    <property type="match status" value="1"/>
</dbReference>
<dbReference type="EMBL" id="AP018560">
    <property type="protein sequence ID" value="BBD80178.1"/>
    <property type="molecule type" value="Genomic_DNA"/>
</dbReference>
<dbReference type="KEGG" id="rbd:ALSL_1522"/>
<keyword evidence="3" id="KW-1185">Reference proteome</keyword>
<name>A0A2Z6E6N9_9GAMM</name>